<accession>A0AAW9S696</accession>
<dbReference type="AlphaFoldDB" id="A0AAW9S696"/>
<gene>
    <name evidence="2" type="ORF">AAG747_08435</name>
</gene>
<dbReference type="EMBL" id="JBDKWZ010000004">
    <property type="protein sequence ID" value="MEN7547933.1"/>
    <property type="molecule type" value="Genomic_DNA"/>
</dbReference>
<dbReference type="InterPro" id="IPR025357">
    <property type="entry name" value="DUF4261"/>
</dbReference>
<dbReference type="RefSeq" id="WP_346820715.1">
    <property type="nucleotide sequence ID" value="NZ_JBDKWZ010000004.1"/>
</dbReference>
<keyword evidence="3" id="KW-1185">Reference proteome</keyword>
<proteinExistence type="predicted"/>
<dbReference type="Pfam" id="PF14080">
    <property type="entry name" value="DUF4261"/>
    <property type="match status" value="1"/>
</dbReference>
<evidence type="ECO:0000313" key="3">
    <source>
        <dbReference type="Proteomes" id="UP001403385"/>
    </source>
</evidence>
<evidence type="ECO:0000313" key="2">
    <source>
        <dbReference type="EMBL" id="MEN7547933.1"/>
    </source>
</evidence>
<feature type="domain" description="DUF4261" evidence="1">
    <location>
        <begin position="180"/>
        <end position="253"/>
    </location>
</feature>
<dbReference type="Proteomes" id="UP001403385">
    <property type="component" value="Unassembled WGS sequence"/>
</dbReference>
<protein>
    <submittedName>
        <fullName evidence="2">DUF4261 domain-containing protein</fullName>
    </submittedName>
</protein>
<reference evidence="2 3" key="1">
    <citation type="submission" date="2024-04" db="EMBL/GenBank/DDBJ databases">
        <title>Novel genus in family Flammeovirgaceae.</title>
        <authorList>
            <person name="Nguyen T.H."/>
            <person name="Vuong T.Q."/>
            <person name="Le H."/>
            <person name="Kim S.-G."/>
        </authorList>
    </citation>
    <scope>NUCLEOTIDE SEQUENCE [LARGE SCALE GENOMIC DNA]</scope>
    <source>
        <strain evidence="2 3">JCM 23209</strain>
    </source>
</reference>
<organism evidence="2 3">
    <name type="scientific">Rapidithrix thailandica</name>
    <dbReference type="NCBI Taxonomy" id="413964"/>
    <lineage>
        <taxon>Bacteria</taxon>
        <taxon>Pseudomonadati</taxon>
        <taxon>Bacteroidota</taxon>
        <taxon>Cytophagia</taxon>
        <taxon>Cytophagales</taxon>
        <taxon>Flammeovirgaceae</taxon>
        <taxon>Rapidithrix</taxon>
    </lineage>
</organism>
<name>A0AAW9S696_9BACT</name>
<sequence>MISNTQSLENDHVVIGMVLLEDTMGFDSQKLVRALQEDWQLEVQSFEQDENALVVALEEHNLVFGHIPSKVSTEEIELCAEIAYFWENVQEDIERYQGHVVVSVLGNYGGKVKQYSILTKAIASVLHQTNALGVYMHTQTLLLPKEVFLNEAKSLLENRLPLYNWVYFGLGRTEEKHFGYTFGLQEFGYPEFEVLDSGRSMEELTHFLYDLTYYVMQSNVILEDGVSIGSCAEQTVKVEYSEGVRLEGKTLKLAY</sequence>
<comment type="caution">
    <text evidence="2">The sequence shown here is derived from an EMBL/GenBank/DDBJ whole genome shotgun (WGS) entry which is preliminary data.</text>
</comment>
<evidence type="ECO:0000259" key="1">
    <source>
        <dbReference type="Pfam" id="PF14080"/>
    </source>
</evidence>